<gene>
    <name evidence="2" type="ORF">EV138_4331</name>
</gene>
<comment type="caution">
    <text evidence="2">The sequence shown here is derived from an EMBL/GenBank/DDBJ whole genome shotgun (WGS) entry which is preliminary data.</text>
</comment>
<feature type="transmembrane region" description="Helical" evidence="1">
    <location>
        <begin position="290"/>
        <end position="310"/>
    </location>
</feature>
<feature type="transmembrane region" description="Helical" evidence="1">
    <location>
        <begin position="205"/>
        <end position="224"/>
    </location>
</feature>
<dbReference type="AlphaFoldDB" id="A0A4R7TGZ0"/>
<dbReference type="EMBL" id="SOCE01000001">
    <property type="protein sequence ID" value="TDU90737.1"/>
    <property type="molecule type" value="Genomic_DNA"/>
</dbReference>
<dbReference type="OrthoDB" id="8478704at2"/>
<feature type="transmembrane region" description="Helical" evidence="1">
    <location>
        <begin position="106"/>
        <end position="129"/>
    </location>
</feature>
<keyword evidence="1" id="KW-0812">Transmembrane</keyword>
<feature type="transmembrane region" description="Helical" evidence="1">
    <location>
        <begin position="262"/>
        <end position="278"/>
    </location>
</feature>
<feature type="transmembrane region" description="Helical" evidence="1">
    <location>
        <begin position="56"/>
        <end position="72"/>
    </location>
</feature>
<evidence type="ECO:0000256" key="1">
    <source>
        <dbReference type="SAM" id="Phobius"/>
    </source>
</evidence>
<keyword evidence="1" id="KW-1133">Transmembrane helix</keyword>
<organism evidence="2 3">
    <name type="scientific">Kribbella voronezhensis</name>
    <dbReference type="NCBI Taxonomy" id="2512212"/>
    <lineage>
        <taxon>Bacteria</taxon>
        <taxon>Bacillati</taxon>
        <taxon>Actinomycetota</taxon>
        <taxon>Actinomycetes</taxon>
        <taxon>Propionibacteriales</taxon>
        <taxon>Kribbellaceae</taxon>
        <taxon>Kribbella</taxon>
    </lineage>
</organism>
<evidence type="ECO:0008006" key="4">
    <source>
        <dbReference type="Google" id="ProtNLM"/>
    </source>
</evidence>
<accession>A0A4R7TGZ0</accession>
<evidence type="ECO:0000313" key="3">
    <source>
        <dbReference type="Proteomes" id="UP000295151"/>
    </source>
</evidence>
<keyword evidence="1" id="KW-0472">Membrane</keyword>
<name>A0A4R7TGZ0_9ACTN</name>
<sequence>MKRRFWPAIGLFFLAPLVAEYLLGNLPITALFALVGLAGLYGGGAVLIREFVRRRGWGYPSILVLALAYGVLEEGVTTQSLFNPNYADLRLLDSGHIGFLGMGAPWTLMVLTLHTVWSITVPIVLVEAVSKRPREPWLGKVGLAVMSVLFVLGVAATTLIQLKNDPFVASPAQFTGVALVFFALIGLAAKLGSDVSRRGPGGVPAVWLVGLISLAVTSAFMLVSDLDLPGWPTAAIYVVGWVVASLLVLFWSRREAWTRQHVLALASGALLTYAWHAFPESPVFDASKTVDLIGNAVFAALALVLLWFAWRRVAVVTPAAGTTAGAPTVDETIRRDEFSDS</sequence>
<evidence type="ECO:0000313" key="2">
    <source>
        <dbReference type="EMBL" id="TDU90737.1"/>
    </source>
</evidence>
<feature type="transmembrane region" description="Helical" evidence="1">
    <location>
        <begin position="29"/>
        <end position="49"/>
    </location>
</feature>
<dbReference type="Proteomes" id="UP000295151">
    <property type="component" value="Unassembled WGS sequence"/>
</dbReference>
<keyword evidence="3" id="KW-1185">Reference proteome</keyword>
<feature type="transmembrane region" description="Helical" evidence="1">
    <location>
        <begin position="230"/>
        <end position="250"/>
    </location>
</feature>
<proteinExistence type="predicted"/>
<dbReference type="RefSeq" id="WP_133980609.1">
    <property type="nucleotide sequence ID" value="NZ_SOCE01000001.1"/>
</dbReference>
<protein>
    <recommendedName>
        <fullName evidence="4">DUF998 domain-containing protein</fullName>
    </recommendedName>
</protein>
<feature type="transmembrane region" description="Helical" evidence="1">
    <location>
        <begin position="141"/>
        <end position="162"/>
    </location>
</feature>
<reference evidence="2 3" key="1">
    <citation type="submission" date="2019-03" db="EMBL/GenBank/DDBJ databases">
        <title>Genomic Encyclopedia of Type Strains, Phase III (KMG-III): the genomes of soil and plant-associated and newly described type strains.</title>
        <authorList>
            <person name="Whitman W."/>
        </authorList>
    </citation>
    <scope>NUCLEOTIDE SEQUENCE [LARGE SCALE GENOMIC DNA]</scope>
    <source>
        <strain evidence="2 3">VKM Ac-2575</strain>
    </source>
</reference>
<feature type="transmembrane region" description="Helical" evidence="1">
    <location>
        <begin position="174"/>
        <end position="193"/>
    </location>
</feature>